<evidence type="ECO:0000256" key="6">
    <source>
        <dbReference type="ARBA" id="ARBA00022806"/>
    </source>
</evidence>
<keyword evidence="6" id="KW-0347">Helicase</keyword>
<comment type="caution">
    <text evidence="12">As this protein does not have any detectable helicase domains, it probably does not have helicase activity.</text>
</comment>
<dbReference type="SUPFAM" id="SSF52540">
    <property type="entry name" value="P-loop containing nucleoside triphosphate hydrolases"/>
    <property type="match status" value="2"/>
</dbReference>
<keyword evidence="5" id="KW-0378">Hydrolase</keyword>
<feature type="binding site" evidence="12">
    <location>
        <position position="460"/>
    </location>
    <ligand>
        <name>Zn(2+)</name>
        <dbReference type="ChEBI" id="CHEBI:29105"/>
        <label>2</label>
    </ligand>
</feature>
<feature type="binding site" evidence="12">
    <location>
        <position position="478"/>
    </location>
    <ligand>
        <name>Zn(2+)</name>
        <dbReference type="ChEBI" id="CHEBI:29105"/>
        <label>2</label>
    </ligand>
</feature>
<dbReference type="GO" id="GO:0008270">
    <property type="term" value="F:zinc ion binding"/>
    <property type="evidence" value="ECO:0007669"/>
    <property type="project" value="UniProtKB-UniRule"/>
</dbReference>
<dbReference type="Proteomes" id="UP000665020">
    <property type="component" value="Chromosome"/>
</dbReference>
<organism evidence="15 16">
    <name type="scientific">Iocasia fonsfrigidae</name>
    <dbReference type="NCBI Taxonomy" id="2682810"/>
    <lineage>
        <taxon>Bacteria</taxon>
        <taxon>Bacillati</taxon>
        <taxon>Bacillota</taxon>
        <taxon>Clostridia</taxon>
        <taxon>Halanaerobiales</taxon>
        <taxon>Halanaerobiaceae</taxon>
        <taxon>Iocasia</taxon>
    </lineage>
</organism>
<dbReference type="Pfam" id="PF18074">
    <property type="entry name" value="PriA_C"/>
    <property type="match status" value="1"/>
</dbReference>
<feature type="binding site" evidence="12">
    <location>
        <position position="451"/>
    </location>
    <ligand>
        <name>Zn(2+)</name>
        <dbReference type="ChEBI" id="CHEBI:29105"/>
        <label>1</label>
    </ligand>
</feature>
<evidence type="ECO:0000259" key="14">
    <source>
        <dbReference type="SMART" id="SM00490"/>
    </source>
</evidence>
<dbReference type="InterPro" id="IPR011545">
    <property type="entry name" value="DEAD/DEAH_box_helicase_dom"/>
</dbReference>
<dbReference type="CDD" id="cd17929">
    <property type="entry name" value="DEXHc_priA"/>
    <property type="match status" value="1"/>
</dbReference>
<dbReference type="EMBL" id="CP046640">
    <property type="protein sequence ID" value="QTL98148.1"/>
    <property type="molecule type" value="Genomic_DNA"/>
</dbReference>
<dbReference type="Pfam" id="PF18319">
    <property type="entry name" value="Zn_ribbon_PriA"/>
    <property type="match status" value="1"/>
</dbReference>
<dbReference type="InterPro" id="IPR005259">
    <property type="entry name" value="PriA"/>
</dbReference>
<dbReference type="AlphaFoldDB" id="A0A8A7KEQ0"/>
<evidence type="ECO:0000313" key="15">
    <source>
        <dbReference type="EMBL" id="QTL98148.1"/>
    </source>
</evidence>
<dbReference type="SMART" id="SM00487">
    <property type="entry name" value="DEXDc"/>
    <property type="match status" value="1"/>
</dbReference>
<comment type="similarity">
    <text evidence="12">Belongs to the helicase family. PriA subfamily.</text>
</comment>
<evidence type="ECO:0000313" key="16">
    <source>
        <dbReference type="Proteomes" id="UP000665020"/>
    </source>
</evidence>
<feature type="domain" description="Helicase ATP-binding" evidence="13">
    <location>
        <begin position="205"/>
        <end position="404"/>
    </location>
</feature>
<dbReference type="InterPro" id="IPR041222">
    <property type="entry name" value="PriA_3primeBD"/>
</dbReference>
<feature type="domain" description="Helicase C-terminal" evidence="14">
    <location>
        <begin position="507"/>
        <end position="604"/>
    </location>
</feature>
<keyword evidence="8 12" id="KW-0067">ATP-binding</keyword>
<dbReference type="PANTHER" id="PTHR30580">
    <property type="entry name" value="PRIMOSOMAL PROTEIN N"/>
    <property type="match status" value="1"/>
</dbReference>
<feature type="binding site" evidence="12">
    <location>
        <position position="491"/>
    </location>
    <ligand>
        <name>Zn(2+)</name>
        <dbReference type="ChEBI" id="CHEBI:29105"/>
        <label>1</label>
    </ligand>
</feature>
<dbReference type="CDD" id="cd18804">
    <property type="entry name" value="SF2_C_priA"/>
    <property type="match status" value="1"/>
</dbReference>
<evidence type="ECO:0000256" key="1">
    <source>
        <dbReference type="ARBA" id="ARBA00022515"/>
    </source>
</evidence>
<proteinExistence type="inferred from homology"/>
<dbReference type="GO" id="GO:0006270">
    <property type="term" value="P:DNA replication initiation"/>
    <property type="evidence" value="ECO:0007669"/>
    <property type="project" value="TreeGrafter"/>
</dbReference>
<dbReference type="InterPro" id="IPR027417">
    <property type="entry name" value="P-loop_NTPase"/>
</dbReference>
<dbReference type="Pfam" id="PF17764">
    <property type="entry name" value="PriA_3primeBD"/>
    <property type="match status" value="1"/>
</dbReference>
<dbReference type="NCBIfam" id="TIGR00595">
    <property type="entry name" value="priA"/>
    <property type="match status" value="1"/>
</dbReference>
<accession>A0A8A7KEQ0</accession>
<dbReference type="GO" id="GO:0016787">
    <property type="term" value="F:hydrolase activity"/>
    <property type="evidence" value="ECO:0007669"/>
    <property type="project" value="UniProtKB-KW"/>
</dbReference>
<comment type="cofactor">
    <cofactor evidence="12">
        <name>Zn(2+)</name>
        <dbReference type="ChEBI" id="CHEBI:29105"/>
    </cofactor>
    <text evidence="12">Binds 2 zinc ions per subunit.</text>
</comment>
<dbReference type="Gene3D" id="3.40.1440.60">
    <property type="entry name" value="PriA, 3(prime) DNA-binding domain"/>
    <property type="match status" value="1"/>
</dbReference>
<comment type="catalytic activity">
    <reaction evidence="11">
        <text>ATP + H2O = ADP + phosphate + H(+)</text>
        <dbReference type="Rhea" id="RHEA:13065"/>
        <dbReference type="ChEBI" id="CHEBI:15377"/>
        <dbReference type="ChEBI" id="CHEBI:15378"/>
        <dbReference type="ChEBI" id="CHEBI:30616"/>
        <dbReference type="ChEBI" id="CHEBI:43474"/>
        <dbReference type="ChEBI" id="CHEBI:456216"/>
        <dbReference type="EC" id="5.6.2.4"/>
    </reaction>
</comment>
<dbReference type="GO" id="GO:0043138">
    <property type="term" value="F:3'-5' DNA helicase activity"/>
    <property type="evidence" value="ECO:0007669"/>
    <property type="project" value="UniProtKB-EC"/>
</dbReference>
<comment type="subunit">
    <text evidence="12">Component of the replication restart primosome.</text>
</comment>
<keyword evidence="10" id="KW-0413">Isomerase</keyword>
<dbReference type="InterPro" id="IPR036390">
    <property type="entry name" value="WH_DNA-bd_sf"/>
</dbReference>
<dbReference type="SUPFAM" id="SSF46785">
    <property type="entry name" value="Winged helix' DNA-binding domain"/>
    <property type="match status" value="1"/>
</dbReference>
<evidence type="ECO:0000256" key="2">
    <source>
        <dbReference type="ARBA" id="ARBA00022705"/>
    </source>
</evidence>
<keyword evidence="7 12" id="KW-0862">Zinc</keyword>
<keyword evidence="2 12" id="KW-0235">DNA replication</keyword>
<dbReference type="PANTHER" id="PTHR30580:SF0">
    <property type="entry name" value="PRIMOSOMAL PROTEIN N"/>
    <property type="match status" value="1"/>
</dbReference>
<dbReference type="FunFam" id="3.40.1440.60:FF:000001">
    <property type="entry name" value="Primosomal protein N"/>
    <property type="match status" value="1"/>
</dbReference>
<feature type="binding site" evidence="12">
    <location>
        <position position="481"/>
    </location>
    <ligand>
        <name>Zn(2+)</name>
        <dbReference type="ChEBI" id="CHEBI:29105"/>
        <label>2</label>
    </ligand>
</feature>
<evidence type="ECO:0000256" key="4">
    <source>
        <dbReference type="ARBA" id="ARBA00022741"/>
    </source>
</evidence>
<dbReference type="Gene3D" id="3.40.50.300">
    <property type="entry name" value="P-loop containing nucleotide triphosphate hydrolases"/>
    <property type="match status" value="2"/>
</dbReference>
<comment type="function">
    <text evidence="12">Initiates the restart of stalled replication forks, which reloads the replicative helicase on sites other than the origin of replication. Recognizes and binds to abandoned replication forks and remodels them to uncover a helicase loading site. Promotes assembly of the primosome at these replication forks.</text>
</comment>
<dbReference type="GO" id="GO:0003677">
    <property type="term" value="F:DNA binding"/>
    <property type="evidence" value="ECO:0007669"/>
    <property type="project" value="UniProtKB-UniRule"/>
</dbReference>
<protein>
    <recommendedName>
        <fullName evidence="12">Probable replication restart protein PriA</fullName>
    </recommendedName>
    <alternativeName>
        <fullName evidence="12">Putative ATP-dependent DNA helicase PriA</fullName>
    </alternativeName>
</protein>
<evidence type="ECO:0000256" key="3">
    <source>
        <dbReference type="ARBA" id="ARBA00022723"/>
    </source>
</evidence>
<keyword evidence="9 12" id="KW-0238">DNA-binding</keyword>
<dbReference type="Pfam" id="PF13412">
    <property type="entry name" value="HTH_24"/>
    <property type="match status" value="1"/>
</dbReference>
<name>A0A8A7KEQ0_9FIRM</name>
<dbReference type="InterPro" id="IPR040498">
    <property type="entry name" value="PriA_CRR"/>
</dbReference>
<reference evidence="15" key="1">
    <citation type="submission" date="2019-12" db="EMBL/GenBank/DDBJ databases">
        <authorList>
            <person name="zhang j."/>
            <person name="sun C.M."/>
        </authorList>
    </citation>
    <scope>NUCLEOTIDE SEQUENCE</scope>
    <source>
        <strain evidence="15">NS-1</strain>
    </source>
</reference>
<dbReference type="InterPro" id="IPR001650">
    <property type="entry name" value="Helicase_C-like"/>
</dbReference>
<dbReference type="HAMAP" id="MF_00983">
    <property type="entry name" value="PriA"/>
    <property type="match status" value="1"/>
</dbReference>
<evidence type="ECO:0000256" key="8">
    <source>
        <dbReference type="ARBA" id="ARBA00022840"/>
    </source>
</evidence>
<dbReference type="NCBIfam" id="NF004066">
    <property type="entry name" value="PRK05580.1-3"/>
    <property type="match status" value="1"/>
</dbReference>
<evidence type="ECO:0000256" key="10">
    <source>
        <dbReference type="ARBA" id="ARBA00023235"/>
    </source>
</evidence>
<dbReference type="InterPro" id="IPR042115">
    <property type="entry name" value="PriA_3primeBD_sf"/>
</dbReference>
<keyword evidence="3 12" id="KW-0479">Metal-binding</keyword>
<dbReference type="RefSeq" id="WP_230869726.1">
    <property type="nucleotide sequence ID" value="NZ_CP046640.1"/>
</dbReference>
<feature type="binding site" evidence="12">
    <location>
        <position position="494"/>
    </location>
    <ligand>
        <name>Zn(2+)</name>
        <dbReference type="ChEBI" id="CHEBI:29105"/>
        <label>1</label>
    </ligand>
</feature>
<evidence type="ECO:0000259" key="13">
    <source>
        <dbReference type="SMART" id="SM00487"/>
    </source>
</evidence>
<sequence length="745" mass="85281">MTDYVKIIVDIPLSHLDNSYDYRVPKKYKDIIKIGHAVKVRFGNRMVVGFVIGFSNTTDLDKDRVRDISSIITKEELFNEEMLELFKWMASYYKCLLVKVIKSAIPTGVITGKVKKKRVRFLSLNQNQEETDRIINELRKKAPKQKEILEFLLANDEYLSTSQLAERVSTSAGTVSRLIKKGYLKYEEKISRRRPYFKKSSPGSSKPELTKEQQEVINKILVNIKGNKTDSYLLHGVTGSGKTEVYLRIIEEGLSRGKGAIVLVPEISLTPMMVRIFYQRFGDKIAVLHSNLSLGERYDEWRRLYYGEALIAIGARSAVFAPVKNCGLIIIDEEHETSYKQGENPYYHAREVALKRVKLSGGVVILGSATPSLESYYYAQEGKFKYLALTERINAEEMPPVSIIDMREELRNGNTSIFSTSLKKAINNSLLKKEQVLIFLNRRGYANFILCRECGHVIKCKNCDISLTYHESENSLRCHYCDFTSIVPRNCPACGSVFIKKFGIGTERIEEELKKEFTGAVIERMDVDTTTRKGSHYEILERIEKGETDILVGTQMIAKGHDYPNISVVGVITADNILNLPDFRSGERTFQLLTQVAGRTGRGSKNGEVIIQTYTPEHYSIIAASKHDYLQFYNQEINSRKKLFYPPFSQLVNIIIQGYQEQGVVKAAEQLNVFLKDYQQYIKEILGPSPAPINKLRNRYRWQIILKIQGWAKRNFILAETRSKFLPEQDKEIGFIIDVDPIKML</sequence>
<dbReference type="GO" id="GO:0006310">
    <property type="term" value="P:DNA recombination"/>
    <property type="evidence" value="ECO:0007669"/>
    <property type="project" value="InterPro"/>
</dbReference>
<evidence type="ECO:0000256" key="9">
    <source>
        <dbReference type="ARBA" id="ARBA00023125"/>
    </source>
</evidence>
<evidence type="ECO:0000256" key="7">
    <source>
        <dbReference type="ARBA" id="ARBA00022833"/>
    </source>
</evidence>
<dbReference type="GO" id="GO:1990077">
    <property type="term" value="C:primosome complex"/>
    <property type="evidence" value="ECO:0007669"/>
    <property type="project" value="UniProtKB-UniRule"/>
</dbReference>
<dbReference type="Pfam" id="PF00271">
    <property type="entry name" value="Helicase_C"/>
    <property type="match status" value="1"/>
</dbReference>
<dbReference type="KEGG" id="ifn:GM661_09240"/>
<feature type="binding site" evidence="12">
    <location>
        <position position="454"/>
    </location>
    <ligand>
        <name>Zn(2+)</name>
        <dbReference type="ChEBI" id="CHEBI:29105"/>
        <label>1</label>
    </ligand>
</feature>
<dbReference type="InterPro" id="IPR041236">
    <property type="entry name" value="PriA_C"/>
</dbReference>
<dbReference type="GO" id="GO:0006302">
    <property type="term" value="P:double-strand break repair"/>
    <property type="evidence" value="ECO:0007669"/>
    <property type="project" value="InterPro"/>
</dbReference>
<evidence type="ECO:0000256" key="12">
    <source>
        <dbReference type="HAMAP-Rule" id="MF_00983"/>
    </source>
</evidence>
<dbReference type="FunFam" id="3.40.50.300:FF:000489">
    <property type="entry name" value="Primosome assembly protein PriA"/>
    <property type="match status" value="1"/>
</dbReference>
<dbReference type="InterPro" id="IPR014001">
    <property type="entry name" value="Helicase_ATP-bd"/>
</dbReference>
<keyword evidence="16" id="KW-1185">Reference proteome</keyword>
<keyword evidence="1 12" id="KW-0639">Primosome</keyword>
<dbReference type="Pfam" id="PF00270">
    <property type="entry name" value="DEAD"/>
    <property type="match status" value="1"/>
</dbReference>
<feature type="binding site" evidence="12">
    <location>
        <position position="463"/>
    </location>
    <ligand>
        <name>Zn(2+)</name>
        <dbReference type="ChEBI" id="CHEBI:29105"/>
        <label>2</label>
    </ligand>
</feature>
<evidence type="ECO:0000256" key="11">
    <source>
        <dbReference type="ARBA" id="ARBA00048988"/>
    </source>
</evidence>
<gene>
    <name evidence="12 15" type="primary">priA</name>
    <name evidence="15" type="ORF">GM661_09240</name>
</gene>
<dbReference type="GO" id="GO:0005524">
    <property type="term" value="F:ATP binding"/>
    <property type="evidence" value="ECO:0007669"/>
    <property type="project" value="UniProtKB-UniRule"/>
</dbReference>
<dbReference type="GO" id="GO:0006269">
    <property type="term" value="P:DNA replication, synthesis of primer"/>
    <property type="evidence" value="ECO:0007669"/>
    <property type="project" value="UniProtKB-KW"/>
</dbReference>
<keyword evidence="4 12" id="KW-0547">Nucleotide-binding</keyword>
<dbReference type="SMART" id="SM00490">
    <property type="entry name" value="HELICc"/>
    <property type="match status" value="1"/>
</dbReference>
<evidence type="ECO:0000256" key="5">
    <source>
        <dbReference type="ARBA" id="ARBA00022801"/>
    </source>
</evidence>